<dbReference type="Pfam" id="PF13545">
    <property type="entry name" value="HTH_Crp_2"/>
    <property type="match status" value="1"/>
</dbReference>
<keyword evidence="3" id="KW-0804">Transcription</keyword>
<evidence type="ECO:0000259" key="5">
    <source>
        <dbReference type="PROSITE" id="PS51063"/>
    </source>
</evidence>
<protein>
    <recommendedName>
        <fullName evidence="8">Crp/Fnr family transcriptional regulator</fullName>
    </recommendedName>
</protein>
<feature type="domain" description="HTH crp-type" evidence="5">
    <location>
        <begin position="153"/>
        <end position="226"/>
    </location>
</feature>
<dbReference type="PROSITE" id="PS50042">
    <property type="entry name" value="CNMP_BINDING_3"/>
    <property type="match status" value="1"/>
</dbReference>
<accession>A0A1X9NHR2</accession>
<dbReference type="RefSeq" id="WP_085759216.1">
    <property type="nucleotide sequence ID" value="NZ_CP019343.1"/>
</dbReference>
<evidence type="ECO:0000256" key="2">
    <source>
        <dbReference type="ARBA" id="ARBA00023125"/>
    </source>
</evidence>
<dbReference type="InterPro" id="IPR050397">
    <property type="entry name" value="Env_Response_Regulators"/>
</dbReference>
<reference evidence="6 7" key="1">
    <citation type="submission" date="2016-11" db="EMBL/GenBank/DDBJ databases">
        <title>Trade-off between light-utilization and light-protection in marine flavobacteria.</title>
        <authorList>
            <person name="Kumagai Y."/>
        </authorList>
    </citation>
    <scope>NUCLEOTIDE SEQUENCE [LARGE SCALE GENOMIC DNA]</scope>
    <source>
        <strain evidence="6 7">NBRC 107125</strain>
    </source>
</reference>
<organism evidence="6 7">
    <name type="scientific">Oceanicoccus sagamiensis</name>
    <dbReference type="NCBI Taxonomy" id="716816"/>
    <lineage>
        <taxon>Bacteria</taxon>
        <taxon>Pseudomonadati</taxon>
        <taxon>Pseudomonadota</taxon>
        <taxon>Gammaproteobacteria</taxon>
        <taxon>Cellvibrionales</taxon>
        <taxon>Spongiibacteraceae</taxon>
        <taxon>Oceanicoccus</taxon>
    </lineage>
</organism>
<dbReference type="PROSITE" id="PS51063">
    <property type="entry name" value="HTH_CRP_2"/>
    <property type="match status" value="1"/>
</dbReference>
<dbReference type="SUPFAM" id="SSF46785">
    <property type="entry name" value="Winged helix' DNA-binding domain"/>
    <property type="match status" value="1"/>
</dbReference>
<evidence type="ECO:0000256" key="1">
    <source>
        <dbReference type="ARBA" id="ARBA00023015"/>
    </source>
</evidence>
<dbReference type="AlphaFoldDB" id="A0A1X9NHR2"/>
<proteinExistence type="predicted"/>
<sequence>MKCEKNETHIYEEVSRCVWFKDLPDSELEALATAARIKYYSTNSYLYTIGEKTTDVFCLLSGHVRISMEGSGEQKFAIHDVWPTFWLGDDSLTGDDERVMEAQVVEAGEVLLIPRSAIEAVAEKHPLIYRNFYIEYAKRTRISSQLLSGILFLPLRARLAGRILELVEMHGEQTDEGILMDVRLNQNDFASMSLGSRQRINRIIREWIEADVLVMRGDQYLIVDINALRDEIKG</sequence>
<dbReference type="InterPro" id="IPR036388">
    <property type="entry name" value="WH-like_DNA-bd_sf"/>
</dbReference>
<dbReference type="InterPro" id="IPR012318">
    <property type="entry name" value="HTH_CRP"/>
</dbReference>
<dbReference type="GO" id="GO:0003677">
    <property type="term" value="F:DNA binding"/>
    <property type="evidence" value="ECO:0007669"/>
    <property type="project" value="UniProtKB-KW"/>
</dbReference>
<dbReference type="KEGG" id="osg:BST96_13560"/>
<evidence type="ECO:0000256" key="3">
    <source>
        <dbReference type="ARBA" id="ARBA00023163"/>
    </source>
</evidence>
<dbReference type="Pfam" id="PF00027">
    <property type="entry name" value="cNMP_binding"/>
    <property type="match status" value="1"/>
</dbReference>
<evidence type="ECO:0000313" key="6">
    <source>
        <dbReference type="EMBL" id="ARN75049.1"/>
    </source>
</evidence>
<keyword evidence="1" id="KW-0805">Transcription regulation</keyword>
<evidence type="ECO:0000313" key="7">
    <source>
        <dbReference type="Proteomes" id="UP000193450"/>
    </source>
</evidence>
<dbReference type="InterPro" id="IPR014710">
    <property type="entry name" value="RmlC-like_jellyroll"/>
</dbReference>
<evidence type="ECO:0008006" key="8">
    <source>
        <dbReference type="Google" id="ProtNLM"/>
    </source>
</evidence>
<dbReference type="SUPFAM" id="SSF51206">
    <property type="entry name" value="cAMP-binding domain-like"/>
    <property type="match status" value="1"/>
</dbReference>
<dbReference type="PANTHER" id="PTHR24567">
    <property type="entry name" value="CRP FAMILY TRANSCRIPTIONAL REGULATORY PROTEIN"/>
    <property type="match status" value="1"/>
</dbReference>
<dbReference type="EMBL" id="CP019343">
    <property type="protein sequence ID" value="ARN75049.1"/>
    <property type="molecule type" value="Genomic_DNA"/>
</dbReference>
<dbReference type="InterPro" id="IPR036390">
    <property type="entry name" value="WH_DNA-bd_sf"/>
</dbReference>
<dbReference type="InterPro" id="IPR000595">
    <property type="entry name" value="cNMP-bd_dom"/>
</dbReference>
<dbReference type="Gene3D" id="1.10.10.10">
    <property type="entry name" value="Winged helix-like DNA-binding domain superfamily/Winged helix DNA-binding domain"/>
    <property type="match status" value="1"/>
</dbReference>
<dbReference type="PANTHER" id="PTHR24567:SF74">
    <property type="entry name" value="HTH-TYPE TRANSCRIPTIONAL REGULATOR ARCR"/>
    <property type="match status" value="1"/>
</dbReference>
<dbReference type="OrthoDB" id="6881322at2"/>
<name>A0A1X9NHR2_9GAMM</name>
<gene>
    <name evidence="6" type="ORF">BST96_13560</name>
</gene>
<dbReference type="Proteomes" id="UP000193450">
    <property type="component" value="Chromosome"/>
</dbReference>
<dbReference type="CDD" id="cd00038">
    <property type="entry name" value="CAP_ED"/>
    <property type="match status" value="1"/>
</dbReference>
<dbReference type="InterPro" id="IPR018490">
    <property type="entry name" value="cNMP-bd_dom_sf"/>
</dbReference>
<dbReference type="Gene3D" id="2.60.120.10">
    <property type="entry name" value="Jelly Rolls"/>
    <property type="match status" value="1"/>
</dbReference>
<dbReference type="GO" id="GO:0003700">
    <property type="term" value="F:DNA-binding transcription factor activity"/>
    <property type="evidence" value="ECO:0007669"/>
    <property type="project" value="TreeGrafter"/>
</dbReference>
<feature type="domain" description="Cyclic nucleotide-binding" evidence="4">
    <location>
        <begin position="19"/>
        <end position="139"/>
    </location>
</feature>
<dbReference type="STRING" id="716816.BST96_13560"/>
<keyword evidence="2" id="KW-0238">DNA-binding</keyword>
<keyword evidence="7" id="KW-1185">Reference proteome</keyword>
<dbReference type="GO" id="GO:0005829">
    <property type="term" value="C:cytosol"/>
    <property type="evidence" value="ECO:0007669"/>
    <property type="project" value="TreeGrafter"/>
</dbReference>
<evidence type="ECO:0000259" key="4">
    <source>
        <dbReference type="PROSITE" id="PS50042"/>
    </source>
</evidence>